<dbReference type="GO" id="GO:0046872">
    <property type="term" value="F:metal ion binding"/>
    <property type="evidence" value="ECO:0007669"/>
    <property type="project" value="UniProtKB-KW"/>
</dbReference>
<dbReference type="CDD" id="cd01092">
    <property type="entry name" value="APP-like"/>
    <property type="match status" value="1"/>
</dbReference>
<keyword evidence="4" id="KW-0482">Metalloprotease</keyword>
<comment type="caution">
    <text evidence="8">The sequence shown here is derived from an EMBL/GenBank/DDBJ whole genome shotgun (WGS) entry which is preliminary data.</text>
</comment>
<name>A0A3D5QAT5_FLESI</name>
<dbReference type="PANTHER" id="PTHR46112:SF3">
    <property type="entry name" value="AMINOPEPTIDASE YPDF"/>
    <property type="match status" value="1"/>
</dbReference>
<feature type="domain" description="Peptidase M24" evidence="6">
    <location>
        <begin position="130"/>
        <end position="331"/>
    </location>
</feature>
<gene>
    <name evidence="8" type="ORF">DHM44_01820</name>
</gene>
<dbReference type="InterPro" id="IPR036005">
    <property type="entry name" value="Creatinase/aminopeptidase-like"/>
</dbReference>
<sequence length="350" mass="39142">MNRLEKFQAELSARGMECYIVTDNSHVYYLSGFTGTAGYIVFDNGAFIFVTDGRYENQVKNEISGAFKTEIVTSYINYFKDLAERKKKIAVDANCTLDLYLTLSGETTVNVDRDDVISSMRLIKDENEIELIRQSYKIAGDAFLGMLENVKYNMTESVWAATLEYNMKIRGADSLSFDTMVASGDRSALPHGRASEKTVKKGEPVMVDYGCKKYYCSDITRIIYDADNSAVNELIDIVYSALQKAVEVIKPGILCSDVDKTAREYISNKGYGKFFNHGLGHGVGIDVHESPAFRKDNNTKLKPGMVLTVEPGIYLPDNFGIRLEDTVLVNETGCEILSGVLDKYVYKIIN</sequence>
<dbReference type="SUPFAM" id="SSF55920">
    <property type="entry name" value="Creatinase/aminopeptidase"/>
    <property type="match status" value="1"/>
</dbReference>
<dbReference type="Gene3D" id="3.90.230.10">
    <property type="entry name" value="Creatinase/methionine aminopeptidase superfamily"/>
    <property type="match status" value="1"/>
</dbReference>
<reference evidence="8 9" key="1">
    <citation type="journal article" date="2018" name="Nat. Biotechnol.">
        <title>A standardized bacterial taxonomy based on genome phylogeny substantially revises the tree of life.</title>
        <authorList>
            <person name="Parks D.H."/>
            <person name="Chuvochina M."/>
            <person name="Waite D.W."/>
            <person name="Rinke C."/>
            <person name="Skarshewski A."/>
            <person name="Chaumeil P.A."/>
            <person name="Hugenholtz P."/>
        </authorList>
    </citation>
    <scope>NUCLEOTIDE SEQUENCE [LARGE SCALE GENOMIC DNA]</scope>
    <source>
        <strain evidence="8">UBA8672</strain>
    </source>
</reference>
<evidence type="ECO:0000256" key="3">
    <source>
        <dbReference type="ARBA" id="ARBA00022801"/>
    </source>
</evidence>
<dbReference type="InterPro" id="IPR000994">
    <property type="entry name" value="Pept_M24"/>
</dbReference>
<dbReference type="Gene3D" id="3.40.350.10">
    <property type="entry name" value="Creatinase/prolidase N-terminal domain"/>
    <property type="match status" value="1"/>
</dbReference>
<dbReference type="InterPro" id="IPR050659">
    <property type="entry name" value="Peptidase_M24B"/>
</dbReference>
<accession>A0A3D5QAT5</accession>
<evidence type="ECO:0000259" key="6">
    <source>
        <dbReference type="Pfam" id="PF00557"/>
    </source>
</evidence>
<comment type="similarity">
    <text evidence="5">Belongs to the peptidase M24B family.</text>
</comment>
<evidence type="ECO:0000256" key="2">
    <source>
        <dbReference type="ARBA" id="ARBA00022723"/>
    </source>
</evidence>
<dbReference type="GO" id="GO:0006508">
    <property type="term" value="P:proteolysis"/>
    <property type="evidence" value="ECO:0007669"/>
    <property type="project" value="UniProtKB-KW"/>
</dbReference>
<dbReference type="AlphaFoldDB" id="A0A3D5QAT5"/>
<evidence type="ECO:0000259" key="7">
    <source>
        <dbReference type="Pfam" id="PF01321"/>
    </source>
</evidence>
<evidence type="ECO:0000256" key="1">
    <source>
        <dbReference type="ARBA" id="ARBA00022670"/>
    </source>
</evidence>
<evidence type="ECO:0000256" key="5">
    <source>
        <dbReference type="RuleBase" id="RU000590"/>
    </source>
</evidence>
<dbReference type="InterPro" id="IPR000587">
    <property type="entry name" value="Creatinase_N"/>
</dbReference>
<dbReference type="EMBL" id="DPPF01000039">
    <property type="protein sequence ID" value="HCW92399.1"/>
    <property type="molecule type" value="Genomic_DNA"/>
</dbReference>
<organism evidence="8 9">
    <name type="scientific">Flexistipes sinusarabici</name>
    <dbReference type="NCBI Taxonomy" id="2352"/>
    <lineage>
        <taxon>Bacteria</taxon>
        <taxon>Pseudomonadati</taxon>
        <taxon>Deferribacterota</taxon>
        <taxon>Deferribacteres</taxon>
        <taxon>Deferribacterales</taxon>
        <taxon>Flexistipitaceae</taxon>
        <taxon>Flexistipes</taxon>
    </lineage>
</organism>
<dbReference type="Pfam" id="PF01321">
    <property type="entry name" value="Creatinase_N"/>
    <property type="match status" value="1"/>
</dbReference>
<evidence type="ECO:0000256" key="4">
    <source>
        <dbReference type="ARBA" id="ARBA00023049"/>
    </source>
</evidence>
<keyword evidence="3" id="KW-0378">Hydrolase</keyword>
<dbReference type="SUPFAM" id="SSF53092">
    <property type="entry name" value="Creatinase/prolidase N-terminal domain"/>
    <property type="match status" value="1"/>
</dbReference>
<evidence type="ECO:0000313" key="9">
    <source>
        <dbReference type="Proteomes" id="UP000262325"/>
    </source>
</evidence>
<dbReference type="InterPro" id="IPR029149">
    <property type="entry name" value="Creatin/AminoP/Spt16_N"/>
</dbReference>
<dbReference type="PROSITE" id="PS00491">
    <property type="entry name" value="PROLINE_PEPTIDASE"/>
    <property type="match status" value="1"/>
</dbReference>
<keyword evidence="1" id="KW-0645">Protease</keyword>
<protein>
    <submittedName>
        <fullName evidence="8">Xaa-Pro dipeptidase</fullName>
    </submittedName>
</protein>
<feature type="domain" description="Creatinase N-terminal" evidence="7">
    <location>
        <begin position="3"/>
        <end position="123"/>
    </location>
</feature>
<dbReference type="GO" id="GO:0008237">
    <property type="term" value="F:metallopeptidase activity"/>
    <property type="evidence" value="ECO:0007669"/>
    <property type="project" value="UniProtKB-KW"/>
</dbReference>
<dbReference type="Pfam" id="PF00557">
    <property type="entry name" value="Peptidase_M24"/>
    <property type="match status" value="1"/>
</dbReference>
<evidence type="ECO:0000313" key="8">
    <source>
        <dbReference type="EMBL" id="HCW92399.1"/>
    </source>
</evidence>
<dbReference type="InterPro" id="IPR001131">
    <property type="entry name" value="Peptidase_M24B_aminopep-P_CS"/>
</dbReference>
<dbReference type="PANTHER" id="PTHR46112">
    <property type="entry name" value="AMINOPEPTIDASE"/>
    <property type="match status" value="1"/>
</dbReference>
<dbReference type="Proteomes" id="UP000262325">
    <property type="component" value="Unassembled WGS sequence"/>
</dbReference>
<proteinExistence type="inferred from homology"/>
<keyword evidence="2 5" id="KW-0479">Metal-binding</keyword>